<accession>A0ABQ5W2A2</accession>
<feature type="transmembrane region" description="Helical" evidence="7">
    <location>
        <begin position="63"/>
        <end position="83"/>
    </location>
</feature>
<dbReference type="PIRSF" id="PIRSF006066">
    <property type="entry name" value="HI0050"/>
    <property type="match status" value="1"/>
</dbReference>
<feature type="transmembrane region" description="Helical" evidence="7">
    <location>
        <begin position="362"/>
        <end position="389"/>
    </location>
</feature>
<keyword evidence="4 7" id="KW-0812">Transmembrane</keyword>
<evidence type="ECO:0000256" key="5">
    <source>
        <dbReference type="ARBA" id="ARBA00022989"/>
    </source>
</evidence>
<feature type="transmembrane region" description="Helical" evidence="7">
    <location>
        <begin position="229"/>
        <end position="262"/>
    </location>
</feature>
<keyword evidence="10" id="KW-1185">Reference proteome</keyword>
<evidence type="ECO:0000256" key="1">
    <source>
        <dbReference type="ARBA" id="ARBA00004429"/>
    </source>
</evidence>
<evidence type="ECO:0000256" key="4">
    <source>
        <dbReference type="ARBA" id="ARBA00022692"/>
    </source>
</evidence>
<dbReference type="NCBIfam" id="TIGR00786">
    <property type="entry name" value="dctM"/>
    <property type="match status" value="1"/>
</dbReference>
<name>A0ABQ5W2A2_9HYPH</name>
<feature type="transmembrane region" description="Helical" evidence="7">
    <location>
        <begin position="321"/>
        <end position="342"/>
    </location>
</feature>
<evidence type="ECO:0000313" key="10">
    <source>
        <dbReference type="Proteomes" id="UP001156691"/>
    </source>
</evidence>
<keyword evidence="7" id="KW-0813">Transport</keyword>
<protein>
    <recommendedName>
        <fullName evidence="7">TRAP transporter large permease protein</fullName>
    </recommendedName>
</protein>
<gene>
    <name evidence="9" type="ORF">GCM10010862_10590</name>
</gene>
<comment type="function">
    <text evidence="7">Part of the tripartite ATP-independent periplasmic (TRAP) transport system.</text>
</comment>
<keyword evidence="5 7" id="KW-1133">Transmembrane helix</keyword>
<proteinExistence type="inferred from homology"/>
<comment type="similarity">
    <text evidence="7">Belongs to the TRAP transporter large permease family.</text>
</comment>
<feature type="transmembrane region" description="Helical" evidence="7">
    <location>
        <begin position="103"/>
        <end position="130"/>
    </location>
</feature>
<dbReference type="EMBL" id="BSNS01000007">
    <property type="protein sequence ID" value="GLQ53800.1"/>
    <property type="molecule type" value="Genomic_DNA"/>
</dbReference>
<evidence type="ECO:0000259" key="8">
    <source>
        <dbReference type="Pfam" id="PF06808"/>
    </source>
</evidence>
<feature type="transmembrane region" description="Helical" evidence="7">
    <location>
        <begin position="282"/>
        <end position="300"/>
    </location>
</feature>
<feature type="domain" description="TRAP C4-dicarboxylate transport system permease DctM subunit" evidence="8">
    <location>
        <begin position="11"/>
        <end position="425"/>
    </location>
</feature>
<evidence type="ECO:0000256" key="6">
    <source>
        <dbReference type="ARBA" id="ARBA00023136"/>
    </source>
</evidence>
<evidence type="ECO:0000256" key="2">
    <source>
        <dbReference type="ARBA" id="ARBA00022475"/>
    </source>
</evidence>
<feature type="transmembrane region" description="Helical" evidence="7">
    <location>
        <begin position="173"/>
        <end position="196"/>
    </location>
</feature>
<comment type="subcellular location">
    <subcellularLocation>
        <location evidence="1 7">Cell inner membrane</location>
        <topology evidence="1 7">Multi-pass membrane protein</topology>
    </subcellularLocation>
</comment>
<evidence type="ECO:0000313" key="9">
    <source>
        <dbReference type="EMBL" id="GLQ53800.1"/>
    </source>
</evidence>
<dbReference type="PANTHER" id="PTHR33362:SF5">
    <property type="entry name" value="C4-DICARBOXYLATE TRAP TRANSPORTER LARGE PERMEASE PROTEIN DCTM"/>
    <property type="match status" value="1"/>
</dbReference>
<feature type="transmembrane region" description="Helical" evidence="7">
    <location>
        <begin position="7"/>
        <end position="27"/>
    </location>
</feature>
<feature type="transmembrane region" description="Helical" evidence="7">
    <location>
        <begin position="33"/>
        <end position="51"/>
    </location>
</feature>
<comment type="subunit">
    <text evidence="7">The complex comprises the extracytoplasmic solute receptor protein and the two transmembrane proteins.</text>
</comment>
<dbReference type="InterPro" id="IPR004681">
    <property type="entry name" value="TRAP_DctM"/>
</dbReference>
<comment type="caution">
    <text evidence="9">The sequence shown here is derived from an EMBL/GenBank/DDBJ whole genome shotgun (WGS) entry which is preliminary data.</text>
</comment>
<dbReference type="Proteomes" id="UP001156691">
    <property type="component" value="Unassembled WGS sequence"/>
</dbReference>
<reference evidence="10" key="1">
    <citation type="journal article" date="2019" name="Int. J. Syst. Evol. Microbiol.">
        <title>The Global Catalogue of Microorganisms (GCM) 10K type strain sequencing project: providing services to taxonomists for standard genome sequencing and annotation.</title>
        <authorList>
            <consortium name="The Broad Institute Genomics Platform"/>
            <consortium name="The Broad Institute Genome Sequencing Center for Infectious Disease"/>
            <person name="Wu L."/>
            <person name="Ma J."/>
        </authorList>
    </citation>
    <scope>NUCLEOTIDE SEQUENCE [LARGE SCALE GENOMIC DNA]</scope>
    <source>
        <strain evidence="10">NBRC 112416</strain>
    </source>
</reference>
<feature type="transmembrane region" description="Helical" evidence="7">
    <location>
        <begin position="142"/>
        <end position="167"/>
    </location>
</feature>
<keyword evidence="3 7" id="KW-0997">Cell inner membrane</keyword>
<evidence type="ECO:0000256" key="7">
    <source>
        <dbReference type="RuleBase" id="RU369079"/>
    </source>
</evidence>
<sequence>MGPIETGVAGLVCLVLAILLQVPVGIAMTVVGAAGYFILTGSLASMLSLFGTETVNMLTNRDFAVVMLFLLMGGFAGVAGLSADIYRVANAWIGHFRGGLAMATVLGCAGFGAIAGSSIATAATMARIALPEMEKRRYSLSLCAGTLAAGGTLGSLIPPSIIMVIYAVQVEQFVIDLFLAAIIPGLLSVVFFIAAIRIQLLLDPDAAGNEPRRSFPERLRETRHGIGPILIIVIVMGGIYSGFFTVNEGAGVGLVLTLLFALMRRSMTGATFFATLYESAGSIAMLYMIVIGANIFGYFLTLSHMPSEISGWIQGQGLPPLAVIFALVMMYIVLGCVFDALAGMVLTLPFVVPIVAELGYDLVWWGIVNVMVIEIGMITPPIGINVFVIKGLRPDIPLSTIFRGITPFLIANIAALLLVLLFPQIATWLPDALR</sequence>
<dbReference type="InterPro" id="IPR010656">
    <property type="entry name" value="DctM"/>
</dbReference>
<organism evidence="9 10">
    <name type="scientific">Devosia nitrariae</name>
    <dbReference type="NCBI Taxonomy" id="2071872"/>
    <lineage>
        <taxon>Bacteria</taxon>
        <taxon>Pseudomonadati</taxon>
        <taxon>Pseudomonadota</taxon>
        <taxon>Alphaproteobacteria</taxon>
        <taxon>Hyphomicrobiales</taxon>
        <taxon>Devosiaceae</taxon>
        <taxon>Devosia</taxon>
    </lineage>
</organism>
<keyword evidence="2" id="KW-1003">Cell membrane</keyword>
<feature type="transmembrane region" description="Helical" evidence="7">
    <location>
        <begin position="401"/>
        <end position="426"/>
    </location>
</feature>
<dbReference type="PANTHER" id="PTHR33362">
    <property type="entry name" value="SIALIC ACID TRAP TRANSPORTER PERMEASE PROTEIN SIAT-RELATED"/>
    <property type="match status" value="1"/>
</dbReference>
<evidence type="ECO:0000256" key="3">
    <source>
        <dbReference type="ARBA" id="ARBA00022519"/>
    </source>
</evidence>
<dbReference type="Pfam" id="PF06808">
    <property type="entry name" value="DctM"/>
    <property type="match status" value="1"/>
</dbReference>
<keyword evidence="6 7" id="KW-0472">Membrane</keyword>